<dbReference type="Gene3D" id="3.90.660.10">
    <property type="match status" value="1"/>
</dbReference>
<dbReference type="SUPFAM" id="SSF51905">
    <property type="entry name" value="FAD/NAD(P)-binding domain"/>
    <property type="match status" value="1"/>
</dbReference>
<dbReference type="PANTHER" id="PTHR16128">
    <property type="entry name" value="FAD/NAD(P)-BINDING OXIDOREDUCTASE FAMILY PROTEIN"/>
    <property type="match status" value="1"/>
</dbReference>
<dbReference type="Pfam" id="PF13450">
    <property type="entry name" value="NAD_binding_8"/>
    <property type="match status" value="1"/>
</dbReference>
<dbReference type="PRINTS" id="PR00419">
    <property type="entry name" value="ADXRDTASE"/>
</dbReference>
<dbReference type="Gene3D" id="3.50.50.60">
    <property type="entry name" value="FAD/NAD(P)-binding domain"/>
    <property type="match status" value="1"/>
</dbReference>
<dbReference type="RefSeq" id="WP_261757152.1">
    <property type="nucleotide sequence ID" value="NZ_CP104562.2"/>
</dbReference>
<dbReference type="PANTHER" id="PTHR16128:SF5">
    <property type="entry name" value="FAD_NAD(P)-BINDING OXIDOREDUCTASE FAMILY PROTEIN"/>
    <property type="match status" value="1"/>
</dbReference>
<dbReference type="EMBL" id="CP104562">
    <property type="protein sequence ID" value="UXH77405.1"/>
    <property type="molecule type" value="Genomic_DNA"/>
</dbReference>
<dbReference type="PROSITE" id="PS51257">
    <property type="entry name" value="PROKAR_LIPOPROTEIN"/>
    <property type="match status" value="1"/>
</dbReference>
<dbReference type="Proteomes" id="UP001064933">
    <property type="component" value="Chromosome"/>
</dbReference>
<evidence type="ECO:0000313" key="2">
    <source>
        <dbReference type="Proteomes" id="UP001064933"/>
    </source>
</evidence>
<dbReference type="InterPro" id="IPR036188">
    <property type="entry name" value="FAD/NAD-bd_sf"/>
</dbReference>
<reference evidence="1" key="1">
    <citation type="submission" date="2022-10" db="EMBL/GenBank/DDBJ databases">
        <title>Characterization and whole genome sequencing of a new Roseateles species, isolated from fresh water.</title>
        <authorList>
            <person name="Guliayeva D.Y."/>
            <person name="Akhremchuk A.E."/>
            <person name="Sikolenko M.A."/>
            <person name="Valentovich L.N."/>
            <person name="Sidarenka A.V."/>
        </authorList>
    </citation>
    <scope>NUCLEOTIDE SEQUENCE</scope>
    <source>
        <strain evidence="1">BIM B-1768</strain>
    </source>
</reference>
<name>A0ABY6B290_9BURK</name>
<evidence type="ECO:0000313" key="1">
    <source>
        <dbReference type="EMBL" id="UXH77405.1"/>
    </source>
</evidence>
<sequence>MLKDKSASVAVVGAGVAGASCAQALMRAGQAVQVFDKARGAGGRLATRRLEWPLTDGDVGRARLDHGAVGFTARSEAFRTFVSQAQAAGCVAEWTPQLASDSLPLEDGASLFLPTPDMPAWSKHLLAGAGTHWSFAVDRLERDGPTWRLCAGDVTHPAAFDAVVLAVPAAQAAPLLNRHHEDWARFASLIPMQPCWTLMGVAHEDAAASSAVRPWALARPELGPLAWVIRNDRRPGRVAVDGQAHWVAHARPGWSRLHLERDAEWVQQQLSTALEAYLGESVRWAHAVVHRWRYALPPATGHGAGPSAQHWWDDRLGLGVCGDLFGSTGVEGAVLSAQSLAKAMSDTAADAALRPPQAA</sequence>
<gene>
    <name evidence="1" type="ORF">N4261_20740</name>
</gene>
<protein>
    <submittedName>
        <fullName evidence="1">NAD(P)-binding protein</fullName>
    </submittedName>
</protein>
<organism evidence="1 2">
    <name type="scientific">Roseateles amylovorans</name>
    <dbReference type="NCBI Taxonomy" id="2978473"/>
    <lineage>
        <taxon>Bacteria</taxon>
        <taxon>Pseudomonadati</taxon>
        <taxon>Pseudomonadota</taxon>
        <taxon>Betaproteobacteria</taxon>
        <taxon>Burkholderiales</taxon>
        <taxon>Sphaerotilaceae</taxon>
        <taxon>Roseateles</taxon>
    </lineage>
</organism>
<accession>A0ABY6B290</accession>
<keyword evidence="2" id="KW-1185">Reference proteome</keyword>
<proteinExistence type="predicted"/>